<dbReference type="Pfam" id="PF13460">
    <property type="entry name" value="NAD_binding_10"/>
    <property type="match status" value="1"/>
</dbReference>
<evidence type="ECO:0000313" key="3">
    <source>
        <dbReference type="EMBL" id="CAF9926204.1"/>
    </source>
</evidence>
<dbReference type="Gene3D" id="3.40.50.720">
    <property type="entry name" value="NAD(P)-binding Rossmann-like Domain"/>
    <property type="match status" value="1"/>
</dbReference>
<evidence type="ECO:0000259" key="2">
    <source>
        <dbReference type="Pfam" id="PF13460"/>
    </source>
</evidence>
<keyword evidence="4" id="KW-1185">Reference proteome</keyword>
<dbReference type="PANTHER" id="PTHR15020">
    <property type="entry name" value="FLAVIN REDUCTASE-RELATED"/>
    <property type="match status" value="1"/>
</dbReference>
<accession>A0A8H3FMQ9</accession>
<organism evidence="3 4">
    <name type="scientific">Imshaugia aleurites</name>
    <dbReference type="NCBI Taxonomy" id="172621"/>
    <lineage>
        <taxon>Eukaryota</taxon>
        <taxon>Fungi</taxon>
        <taxon>Dikarya</taxon>
        <taxon>Ascomycota</taxon>
        <taxon>Pezizomycotina</taxon>
        <taxon>Lecanoromycetes</taxon>
        <taxon>OSLEUM clade</taxon>
        <taxon>Lecanoromycetidae</taxon>
        <taxon>Lecanorales</taxon>
        <taxon>Lecanorineae</taxon>
        <taxon>Parmeliaceae</taxon>
        <taxon>Imshaugia</taxon>
    </lineage>
</organism>
<dbReference type="InterPro" id="IPR036291">
    <property type="entry name" value="NAD(P)-bd_dom_sf"/>
</dbReference>
<protein>
    <recommendedName>
        <fullName evidence="2">NAD(P)-binding domain-containing protein</fullName>
    </recommendedName>
</protein>
<evidence type="ECO:0000313" key="4">
    <source>
        <dbReference type="Proteomes" id="UP000664534"/>
    </source>
</evidence>
<dbReference type="SUPFAM" id="SSF51735">
    <property type="entry name" value="NAD(P)-binding Rossmann-fold domains"/>
    <property type="match status" value="1"/>
</dbReference>
<dbReference type="InterPro" id="IPR016040">
    <property type="entry name" value="NAD(P)-bd_dom"/>
</dbReference>
<name>A0A8H3FMQ9_9LECA</name>
<gene>
    <name evidence="3" type="ORF">IMSHALPRED_006906</name>
</gene>
<dbReference type="Proteomes" id="UP000664534">
    <property type="component" value="Unassembled WGS sequence"/>
</dbReference>
<sequence length="268" mass="28157">MARRILLIGGHGKISQLLTPLILSRSSWQLTSVIRDAAQESTVKSLGKNLPGKLDVLVSSVEDVKTQAQAQSIIDSTSPTYVIWSAGAGGKGGPERTLAIDRDACIAFIRAAAATPGVSKFLLVSYIGSRRSRAPWWSDADWTATQAANEGPLKNYYPAKVAADECLISSASQRQAGFAGISLRAGTLTDEAGQGTVALGKTGGKGAVRRGDVARVAMALLENEKVGTCWLDLLEGKEEVEDAVERCVGEQVNCVDGEIVEGTAGGQQ</sequence>
<comment type="similarity">
    <text evidence="1">Belongs to the avfA family.</text>
</comment>
<evidence type="ECO:0000256" key="1">
    <source>
        <dbReference type="ARBA" id="ARBA00038376"/>
    </source>
</evidence>
<reference evidence="3" key="1">
    <citation type="submission" date="2021-03" db="EMBL/GenBank/DDBJ databases">
        <authorList>
            <person name="Tagirdzhanova G."/>
        </authorList>
    </citation>
    <scope>NUCLEOTIDE SEQUENCE</scope>
</reference>
<dbReference type="EMBL" id="CAJPDT010000042">
    <property type="protein sequence ID" value="CAF9926204.1"/>
    <property type="molecule type" value="Genomic_DNA"/>
</dbReference>
<comment type="caution">
    <text evidence="3">The sequence shown here is derived from an EMBL/GenBank/DDBJ whole genome shotgun (WGS) entry which is preliminary data.</text>
</comment>
<proteinExistence type="inferred from homology"/>
<dbReference type="OrthoDB" id="10254604at2759"/>
<dbReference type="AlphaFoldDB" id="A0A8H3FMQ9"/>
<feature type="domain" description="NAD(P)-binding" evidence="2">
    <location>
        <begin position="9"/>
        <end position="223"/>
    </location>
</feature>
<dbReference type="PANTHER" id="PTHR15020:SF50">
    <property type="entry name" value="UPF0659 PROTEIN YMR090W"/>
    <property type="match status" value="1"/>
</dbReference>